<evidence type="ECO:0000313" key="3">
    <source>
        <dbReference type="EMBL" id="GHF19979.1"/>
    </source>
</evidence>
<evidence type="ECO:0000259" key="2">
    <source>
        <dbReference type="SMART" id="SM00226"/>
    </source>
</evidence>
<dbReference type="PANTHER" id="PTHR43428">
    <property type="entry name" value="ARSENATE REDUCTASE"/>
    <property type="match status" value="1"/>
</dbReference>
<dbReference type="InterPro" id="IPR036196">
    <property type="entry name" value="Ptyr_pPase_sf"/>
</dbReference>
<dbReference type="CDD" id="cd16345">
    <property type="entry name" value="LMWP_ArsC"/>
    <property type="match status" value="1"/>
</dbReference>
<dbReference type="GO" id="GO:0046685">
    <property type="term" value="P:response to arsenic-containing substance"/>
    <property type="evidence" value="ECO:0007669"/>
    <property type="project" value="UniProtKB-KW"/>
</dbReference>
<dbReference type="RefSeq" id="WP_191251110.1">
    <property type="nucleotide sequence ID" value="NZ_BNCI01000001.1"/>
</dbReference>
<evidence type="ECO:0000256" key="1">
    <source>
        <dbReference type="ARBA" id="ARBA00022849"/>
    </source>
</evidence>
<dbReference type="InterPro" id="IPR023485">
    <property type="entry name" value="Ptyr_pPase"/>
</dbReference>
<evidence type="ECO:0000313" key="4">
    <source>
        <dbReference type="Proteomes" id="UP000630923"/>
    </source>
</evidence>
<feature type="domain" description="Phosphotyrosine protein phosphatase I" evidence="2">
    <location>
        <begin position="5"/>
        <end position="143"/>
    </location>
</feature>
<dbReference type="Gene3D" id="3.40.50.2300">
    <property type="match status" value="1"/>
</dbReference>
<reference evidence="3" key="1">
    <citation type="journal article" date="2014" name="Int. J. Syst. Evol. Microbiol.">
        <title>Complete genome sequence of Corynebacterium casei LMG S-19264T (=DSM 44701T), isolated from a smear-ripened cheese.</title>
        <authorList>
            <consortium name="US DOE Joint Genome Institute (JGI-PGF)"/>
            <person name="Walter F."/>
            <person name="Albersmeier A."/>
            <person name="Kalinowski J."/>
            <person name="Ruckert C."/>
        </authorList>
    </citation>
    <scope>NUCLEOTIDE SEQUENCE</scope>
    <source>
        <strain evidence="3">KCTC 42590</strain>
    </source>
</reference>
<proteinExistence type="predicted"/>
<dbReference type="Proteomes" id="UP000630923">
    <property type="component" value="Unassembled WGS sequence"/>
</dbReference>
<keyword evidence="4" id="KW-1185">Reference proteome</keyword>
<dbReference type="EMBL" id="BNCI01000001">
    <property type="protein sequence ID" value="GHF19979.1"/>
    <property type="molecule type" value="Genomic_DNA"/>
</dbReference>
<dbReference type="AlphaFoldDB" id="A0A919AQV4"/>
<name>A0A919AQV4_9PROT</name>
<gene>
    <name evidence="3" type="ORF">GCM10017044_13440</name>
</gene>
<keyword evidence="1" id="KW-0059">Arsenical resistance</keyword>
<comment type="caution">
    <text evidence="3">The sequence shown here is derived from an EMBL/GenBank/DDBJ whole genome shotgun (WGS) entry which is preliminary data.</text>
</comment>
<dbReference type="SMART" id="SM00226">
    <property type="entry name" value="LMWPc"/>
    <property type="match status" value="1"/>
</dbReference>
<dbReference type="SUPFAM" id="SSF52788">
    <property type="entry name" value="Phosphotyrosine protein phosphatases I"/>
    <property type="match status" value="1"/>
</dbReference>
<organism evidence="3 4">
    <name type="scientific">Kordiimonas sediminis</name>
    <dbReference type="NCBI Taxonomy" id="1735581"/>
    <lineage>
        <taxon>Bacteria</taxon>
        <taxon>Pseudomonadati</taxon>
        <taxon>Pseudomonadota</taxon>
        <taxon>Alphaproteobacteria</taxon>
        <taxon>Kordiimonadales</taxon>
        <taxon>Kordiimonadaceae</taxon>
        <taxon>Kordiimonas</taxon>
    </lineage>
</organism>
<accession>A0A919AQV4</accession>
<protein>
    <submittedName>
        <fullName evidence="3">Protein-tyrosine-phosphatase</fullName>
    </submittedName>
</protein>
<dbReference type="PANTHER" id="PTHR43428:SF1">
    <property type="entry name" value="ARSENATE REDUCTASE"/>
    <property type="match status" value="1"/>
</dbReference>
<reference evidence="3" key="2">
    <citation type="submission" date="2020-09" db="EMBL/GenBank/DDBJ databases">
        <authorList>
            <person name="Sun Q."/>
            <person name="Kim S."/>
        </authorList>
    </citation>
    <scope>NUCLEOTIDE SEQUENCE</scope>
    <source>
        <strain evidence="3">KCTC 42590</strain>
    </source>
</reference>
<sequence>MFQEYNVLVLCTGNSARSILGEAIINELGEGRVKAYSAGSRPVGRVNPFAIKLLKKKGYETAGLYSKSWDEFTSPGAPDIDLVITVCDNAAGEECPVFMGAPNKLHLGFPDPAAFDGSEEDKMALFEHVYGRMYPVLSYLIESDPLHMCAADLRQQLIQYKEERAY</sequence>
<dbReference type="Pfam" id="PF01451">
    <property type="entry name" value="LMWPc"/>
    <property type="match status" value="1"/>
</dbReference>